<protein>
    <submittedName>
        <fullName evidence="1">Hydrolase, had superfamily, cof family</fullName>
    </submittedName>
</protein>
<organism evidence="1 2">
    <name type="scientific">Lapidilactobacillus concavus DSM 17758</name>
    <dbReference type="NCBI Taxonomy" id="1423735"/>
    <lineage>
        <taxon>Bacteria</taxon>
        <taxon>Bacillati</taxon>
        <taxon>Bacillota</taxon>
        <taxon>Bacilli</taxon>
        <taxon>Lactobacillales</taxon>
        <taxon>Lactobacillaceae</taxon>
        <taxon>Lapidilactobacillus</taxon>
    </lineage>
</organism>
<dbReference type="RefSeq" id="WP_057823505.1">
    <property type="nucleotide sequence ID" value="NZ_AZFX01000011.1"/>
</dbReference>
<dbReference type="Proteomes" id="UP000051315">
    <property type="component" value="Unassembled WGS sequence"/>
</dbReference>
<dbReference type="SUPFAM" id="SSF56784">
    <property type="entry name" value="HAD-like"/>
    <property type="match status" value="1"/>
</dbReference>
<evidence type="ECO:0000313" key="1">
    <source>
        <dbReference type="EMBL" id="KRM12701.1"/>
    </source>
</evidence>
<keyword evidence="2" id="KW-1185">Reference proteome</keyword>
<dbReference type="AlphaFoldDB" id="A0A0R1W529"/>
<keyword evidence="1" id="KW-0378">Hydrolase</keyword>
<dbReference type="CDD" id="cd07516">
    <property type="entry name" value="HAD_Pase"/>
    <property type="match status" value="1"/>
</dbReference>
<name>A0A0R1W529_9LACO</name>
<gene>
    <name evidence="1" type="ORF">FC15_GL000153</name>
</gene>
<dbReference type="PANTHER" id="PTHR10000">
    <property type="entry name" value="PHOSPHOSERINE PHOSPHATASE"/>
    <property type="match status" value="1"/>
</dbReference>
<dbReference type="GO" id="GO:0000287">
    <property type="term" value="F:magnesium ion binding"/>
    <property type="evidence" value="ECO:0007669"/>
    <property type="project" value="TreeGrafter"/>
</dbReference>
<dbReference type="STRING" id="1423735.FC15_GL000153"/>
<dbReference type="InterPro" id="IPR023214">
    <property type="entry name" value="HAD_sf"/>
</dbReference>
<accession>A0A0R1W529</accession>
<dbReference type="PATRIC" id="fig|1423735.3.peg.155"/>
<dbReference type="EMBL" id="AZFX01000011">
    <property type="protein sequence ID" value="KRM12701.1"/>
    <property type="molecule type" value="Genomic_DNA"/>
</dbReference>
<dbReference type="SFLD" id="SFLDS00003">
    <property type="entry name" value="Haloacid_Dehalogenase"/>
    <property type="match status" value="1"/>
</dbReference>
<proteinExistence type="predicted"/>
<dbReference type="GO" id="GO:0016791">
    <property type="term" value="F:phosphatase activity"/>
    <property type="evidence" value="ECO:0007669"/>
    <property type="project" value="UniProtKB-ARBA"/>
</dbReference>
<dbReference type="SFLD" id="SFLDG01140">
    <property type="entry name" value="C2.B:_Phosphomannomutase_and_P"/>
    <property type="match status" value="1"/>
</dbReference>
<sequence length="271" mass="29441">MTIKLIAIDVDDTLLSSKQELLDSTIEVIQQALTKSIKVVLCTGRPLAGVTHFLAQLGIEGSNQYVITFNGAVIETVTGEVVAKHLLDNATYRALTAFAEKKGIPFNVLDEHSSIYTASHDVNWITVVQAYENLAGIYVRTPDEQSADFSIAKGLFIGEAEQLDLVENEVRSTFSPDFYVVRSGRNFLEVLNQHVNKGQALKDLAAKLGLESAEVMAIGDEQNDIPMFDFAGIAIAMGNGSELAKDHATYITSTNDADGIAEAVRKFVLTD</sequence>
<dbReference type="InterPro" id="IPR000150">
    <property type="entry name" value="Cof"/>
</dbReference>
<comment type="caution">
    <text evidence="1">The sequence shown here is derived from an EMBL/GenBank/DDBJ whole genome shotgun (WGS) entry which is preliminary data.</text>
</comment>
<dbReference type="NCBIfam" id="TIGR00099">
    <property type="entry name" value="Cof-subfamily"/>
    <property type="match status" value="1"/>
</dbReference>
<dbReference type="GO" id="GO:0005829">
    <property type="term" value="C:cytosol"/>
    <property type="evidence" value="ECO:0007669"/>
    <property type="project" value="TreeGrafter"/>
</dbReference>
<dbReference type="PANTHER" id="PTHR10000:SF8">
    <property type="entry name" value="HAD SUPERFAMILY HYDROLASE-LIKE, TYPE 3"/>
    <property type="match status" value="1"/>
</dbReference>
<dbReference type="Gene3D" id="3.40.50.1000">
    <property type="entry name" value="HAD superfamily/HAD-like"/>
    <property type="match status" value="1"/>
</dbReference>
<dbReference type="InterPro" id="IPR006379">
    <property type="entry name" value="HAD-SF_hydro_IIB"/>
</dbReference>
<dbReference type="Pfam" id="PF08282">
    <property type="entry name" value="Hydrolase_3"/>
    <property type="match status" value="1"/>
</dbReference>
<dbReference type="NCBIfam" id="TIGR01484">
    <property type="entry name" value="HAD-SF-IIB"/>
    <property type="match status" value="1"/>
</dbReference>
<reference evidence="1 2" key="1">
    <citation type="journal article" date="2015" name="Genome Announc.">
        <title>Expanding the biotechnology potential of lactobacilli through comparative genomics of 213 strains and associated genera.</title>
        <authorList>
            <person name="Sun Z."/>
            <person name="Harris H.M."/>
            <person name="McCann A."/>
            <person name="Guo C."/>
            <person name="Argimon S."/>
            <person name="Zhang W."/>
            <person name="Yang X."/>
            <person name="Jeffery I.B."/>
            <person name="Cooney J.C."/>
            <person name="Kagawa T.F."/>
            <person name="Liu W."/>
            <person name="Song Y."/>
            <person name="Salvetti E."/>
            <person name="Wrobel A."/>
            <person name="Rasinkangas P."/>
            <person name="Parkhill J."/>
            <person name="Rea M.C."/>
            <person name="O'Sullivan O."/>
            <person name="Ritari J."/>
            <person name="Douillard F.P."/>
            <person name="Paul Ross R."/>
            <person name="Yang R."/>
            <person name="Briner A.E."/>
            <person name="Felis G.E."/>
            <person name="de Vos W.M."/>
            <person name="Barrangou R."/>
            <person name="Klaenhammer T.R."/>
            <person name="Caufield P.W."/>
            <person name="Cui Y."/>
            <person name="Zhang H."/>
            <person name="O'Toole P.W."/>
        </authorList>
    </citation>
    <scope>NUCLEOTIDE SEQUENCE [LARGE SCALE GENOMIC DNA]</scope>
    <source>
        <strain evidence="1 2">DSM 17758</strain>
    </source>
</reference>
<dbReference type="SFLD" id="SFLDG01144">
    <property type="entry name" value="C2.B.4:_PGP_Like"/>
    <property type="match status" value="1"/>
</dbReference>
<dbReference type="OrthoDB" id="9790031at2"/>
<dbReference type="Gene3D" id="3.30.1240.10">
    <property type="match status" value="1"/>
</dbReference>
<dbReference type="InterPro" id="IPR036412">
    <property type="entry name" value="HAD-like_sf"/>
</dbReference>
<evidence type="ECO:0000313" key="2">
    <source>
        <dbReference type="Proteomes" id="UP000051315"/>
    </source>
</evidence>